<proteinExistence type="predicted"/>
<dbReference type="EMBL" id="JAERQG010000003">
    <property type="protein sequence ID" value="MBL0766219.1"/>
    <property type="molecule type" value="Genomic_DNA"/>
</dbReference>
<dbReference type="AlphaFoldDB" id="A0A937DKN2"/>
<evidence type="ECO:0000313" key="1">
    <source>
        <dbReference type="EMBL" id="MBL0766219.1"/>
    </source>
</evidence>
<dbReference type="Proteomes" id="UP000642920">
    <property type="component" value="Unassembled WGS sequence"/>
</dbReference>
<evidence type="ECO:0000313" key="2">
    <source>
        <dbReference type="Proteomes" id="UP000642920"/>
    </source>
</evidence>
<gene>
    <name evidence="1" type="ORF">JKP34_13210</name>
</gene>
<organism evidence="1 2">
    <name type="scientific">Marivirga atlantica</name>
    <dbReference type="NCBI Taxonomy" id="1548457"/>
    <lineage>
        <taxon>Bacteria</taxon>
        <taxon>Pseudomonadati</taxon>
        <taxon>Bacteroidota</taxon>
        <taxon>Cytophagia</taxon>
        <taxon>Cytophagales</taxon>
        <taxon>Marivirgaceae</taxon>
        <taxon>Marivirga</taxon>
    </lineage>
</organism>
<comment type="caution">
    <text evidence="1">The sequence shown here is derived from an EMBL/GenBank/DDBJ whole genome shotgun (WGS) entry which is preliminary data.</text>
</comment>
<name>A0A937DKN2_9BACT</name>
<protein>
    <submittedName>
        <fullName evidence="1">Uncharacterized protein</fullName>
    </submittedName>
</protein>
<reference evidence="1" key="1">
    <citation type="submission" date="2021-01" db="EMBL/GenBank/DDBJ databases">
        <title>Marivirga sp. nov., isolated from intertidal surface sediments.</title>
        <authorList>
            <person name="Zhang M."/>
        </authorList>
    </citation>
    <scope>NUCLEOTIDE SEQUENCE</scope>
    <source>
        <strain evidence="1">SM1354</strain>
    </source>
</reference>
<dbReference type="RefSeq" id="WP_201922298.1">
    <property type="nucleotide sequence ID" value="NZ_JAERQG010000003.1"/>
</dbReference>
<accession>A0A937DKN2</accession>
<keyword evidence="2" id="KW-1185">Reference proteome</keyword>
<sequence>MNRKKLFILGIGIIVLSLQYCKPAFTNTNKNKEPLISYNKDIQPLMLQRCTPCHFPEQGRKEMLNTYETTKTHINDIIHRIQLPEDDKEFMPFKSKRAPLNKEEIELFKSWLVQNMPE</sequence>